<keyword evidence="4" id="KW-1185">Reference proteome</keyword>
<evidence type="ECO:0000256" key="2">
    <source>
        <dbReference type="SAM" id="Phobius"/>
    </source>
</evidence>
<protein>
    <submittedName>
        <fullName evidence="3">Uncharacterized protein</fullName>
    </submittedName>
</protein>
<feature type="transmembrane region" description="Helical" evidence="2">
    <location>
        <begin position="187"/>
        <end position="209"/>
    </location>
</feature>
<dbReference type="AlphaFoldDB" id="A0A561B7X6"/>
<comment type="caution">
    <text evidence="3">The sequence shown here is derived from an EMBL/GenBank/DDBJ whole genome shotgun (WGS) entry which is preliminary data.</text>
</comment>
<feature type="transmembrane region" description="Helical" evidence="2">
    <location>
        <begin position="109"/>
        <end position="133"/>
    </location>
</feature>
<evidence type="ECO:0000313" key="4">
    <source>
        <dbReference type="Proteomes" id="UP000318380"/>
    </source>
</evidence>
<feature type="transmembrane region" description="Helical" evidence="2">
    <location>
        <begin position="145"/>
        <end position="165"/>
    </location>
</feature>
<gene>
    <name evidence="3" type="ORF">FB561_6501</name>
</gene>
<keyword evidence="2" id="KW-0472">Membrane</keyword>
<evidence type="ECO:0000313" key="3">
    <source>
        <dbReference type="EMBL" id="TWD75065.1"/>
    </source>
</evidence>
<proteinExistence type="predicted"/>
<organism evidence="3 4">
    <name type="scientific">Kribbella amoyensis</name>
    <dbReference type="NCBI Taxonomy" id="996641"/>
    <lineage>
        <taxon>Bacteria</taxon>
        <taxon>Bacillati</taxon>
        <taxon>Actinomycetota</taxon>
        <taxon>Actinomycetes</taxon>
        <taxon>Propionibacteriales</taxon>
        <taxon>Kribbellaceae</taxon>
        <taxon>Kribbella</taxon>
    </lineage>
</organism>
<keyword evidence="2" id="KW-1133">Transmembrane helix</keyword>
<dbReference type="Proteomes" id="UP000318380">
    <property type="component" value="Unassembled WGS sequence"/>
</dbReference>
<name>A0A561B7X6_9ACTN</name>
<sequence length="225" mass="23659">MVQQQYGETDTMPVPESTASTQRYEEARAAAHRAMTSVNVIPDRPLPGDPEEPQSLSYRGFKFGAAFFGWLVSLPMAVLLIGGTGAAILGGSYVLDYTRSDAEAQAGTVALVLTVTLGVLVALAFFTGGYVAGRLARFDGSRQGFGVWMIAFLLSIVAAAGGAYLDNEYDLLGRVDRPDVPLAADTLTSGAMIAGAALVIVTLLAALLGGRSGQRYHEKIDSLLP</sequence>
<keyword evidence="2" id="KW-0812">Transmembrane</keyword>
<feature type="transmembrane region" description="Helical" evidence="2">
    <location>
        <begin position="67"/>
        <end position="89"/>
    </location>
</feature>
<accession>A0A561B7X6</accession>
<reference evidence="3 4" key="1">
    <citation type="submission" date="2019-06" db="EMBL/GenBank/DDBJ databases">
        <title>Sequencing the genomes of 1000 actinobacteria strains.</title>
        <authorList>
            <person name="Klenk H.-P."/>
        </authorList>
    </citation>
    <scope>NUCLEOTIDE SEQUENCE [LARGE SCALE GENOMIC DNA]</scope>
    <source>
        <strain evidence="3 4">DSM 24683</strain>
    </source>
</reference>
<feature type="region of interest" description="Disordered" evidence="1">
    <location>
        <begin position="1"/>
        <end position="23"/>
    </location>
</feature>
<evidence type="ECO:0000256" key="1">
    <source>
        <dbReference type="SAM" id="MobiDB-lite"/>
    </source>
</evidence>
<dbReference type="EMBL" id="VIVK01000002">
    <property type="protein sequence ID" value="TWD75065.1"/>
    <property type="molecule type" value="Genomic_DNA"/>
</dbReference>